<evidence type="ECO:0000259" key="18">
    <source>
        <dbReference type="PROSITE" id="PS50109"/>
    </source>
</evidence>
<evidence type="ECO:0000256" key="6">
    <source>
        <dbReference type="ARBA" id="ARBA00022679"/>
    </source>
</evidence>
<evidence type="ECO:0000256" key="9">
    <source>
        <dbReference type="ARBA" id="ARBA00022777"/>
    </source>
</evidence>
<protein>
    <recommendedName>
        <fullName evidence="3">histidine kinase</fullName>
        <ecNumber evidence="3">2.7.13.3</ecNumber>
    </recommendedName>
</protein>
<dbReference type="InterPro" id="IPR036890">
    <property type="entry name" value="HATPase_C_sf"/>
</dbReference>
<keyword evidence="11 17" id="KW-1133">Transmembrane helix</keyword>
<evidence type="ECO:0000259" key="20">
    <source>
        <dbReference type="PROSITE" id="PS50885"/>
    </source>
</evidence>
<keyword evidence="5 15" id="KW-0597">Phosphoprotein</keyword>
<dbReference type="GO" id="GO:0000155">
    <property type="term" value="F:phosphorelay sensor kinase activity"/>
    <property type="evidence" value="ECO:0007669"/>
    <property type="project" value="InterPro"/>
</dbReference>
<dbReference type="SUPFAM" id="SSF52172">
    <property type="entry name" value="CheY-like"/>
    <property type="match status" value="2"/>
</dbReference>
<dbReference type="RefSeq" id="WP_133482599.1">
    <property type="nucleotide sequence ID" value="NZ_SNWH01000004.1"/>
</dbReference>
<feature type="domain" description="Histidine kinase" evidence="18">
    <location>
        <begin position="273"/>
        <end position="494"/>
    </location>
</feature>
<dbReference type="PANTHER" id="PTHR45339:SF1">
    <property type="entry name" value="HYBRID SIGNAL TRANSDUCTION HISTIDINE KINASE J"/>
    <property type="match status" value="1"/>
</dbReference>
<evidence type="ECO:0000256" key="10">
    <source>
        <dbReference type="ARBA" id="ARBA00022840"/>
    </source>
</evidence>
<reference evidence="22 23" key="1">
    <citation type="submission" date="2019-03" db="EMBL/GenBank/DDBJ databases">
        <title>Freshwater and sediment microbial communities from various areas in North America, analyzing microbe dynamics in response to fracking.</title>
        <authorList>
            <person name="Lamendella R."/>
        </authorList>
    </citation>
    <scope>NUCLEOTIDE SEQUENCE [LARGE SCALE GENOMIC DNA]</scope>
    <source>
        <strain evidence="22 23">1_TX</strain>
    </source>
</reference>
<evidence type="ECO:0000259" key="19">
    <source>
        <dbReference type="PROSITE" id="PS50110"/>
    </source>
</evidence>
<dbReference type="Gene3D" id="1.20.120.160">
    <property type="entry name" value="HPT domain"/>
    <property type="match status" value="1"/>
</dbReference>
<dbReference type="OrthoDB" id="9797243at2"/>
<dbReference type="InterPro" id="IPR003594">
    <property type="entry name" value="HATPase_dom"/>
</dbReference>
<evidence type="ECO:0000256" key="11">
    <source>
        <dbReference type="ARBA" id="ARBA00022989"/>
    </source>
</evidence>
<dbReference type="Proteomes" id="UP000295150">
    <property type="component" value="Unassembled WGS sequence"/>
</dbReference>
<keyword evidence="23" id="KW-1185">Reference proteome</keyword>
<keyword evidence="7 17" id="KW-0812">Transmembrane</keyword>
<dbReference type="PROSITE" id="PS50894">
    <property type="entry name" value="HPT"/>
    <property type="match status" value="1"/>
</dbReference>
<feature type="transmembrane region" description="Helical" evidence="17">
    <location>
        <begin position="151"/>
        <end position="171"/>
    </location>
</feature>
<evidence type="ECO:0000256" key="8">
    <source>
        <dbReference type="ARBA" id="ARBA00022741"/>
    </source>
</evidence>
<dbReference type="InterPro" id="IPR003661">
    <property type="entry name" value="HisK_dim/P_dom"/>
</dbReference>
<evidence type="ECO:0000256" key="4">
    <source>
        <dbReference type="ARBA" id="ARBA00022475"/>
    </source>
</evidence>
<dbReference type="PROSITE" id="PS50109">
    <property type="entry name" value="HIS_KIN"/>
    <property type="match status" value="1"/>
</dbReference>
<evidence type="ECO:0000313" key="23">
    <source>
        <dbReference type="Proteomes" id="UP000295150"/>
    </source>
</evidence>
<dbReference type="CDD" id="cd16922">
    <property type="entry name" value="HATPase_EvgS-ArcB-TorS-like"/>
    <property type="match status" value="1"/>
</dbReference>
<dbReference type="SMART" id="SM00388">
    <property type="entry name" value="HisKA"/>
    <property type="match status" value="1"/>
</dbReference>
<dbReference type="Pfam" id="PF00072">
    <property type="entry name" value="Response_reg"/>
    <property type="match status" value="1"/>
</dbReference>
<dbReference type="Pfam" id="PF00512">
    <property type="entry name" value="HisKA"/>
    <property type="match status" value="1"/>
</dbReference>
<evidence type="ECO:0000256" key="2">
    <source>
        <dbReference type="ARBA" id="ARBA00004651"/>
    </source>
</evidence>
<dbReference type="CDD" id="cd17546">
    <property type="entry name" value="REC_hyHK_CKI1_RcsC-like"/>
    <property type="match status" value="1"/>
</dbReference>
<evidence type="ECO:0000313" key="22">
    <source>
        <dbReference type="EMBL" id="TDO12654.1"/>
    </source>
</evidence>
<evidence type="ECO:0000256" key="12">
    <source>
        <dbReference type="ARBA" id="ARBA00023012"/>
    </source>
</evidence>
<keyword evidence="4" id="KW-1003">Cell membrane</keyword>
<keyword evidence="12" id="KW-0902">Two-component regulatory system</keyword>
<dbReference type="Pfam" id="PF01627">
    <property type="entry name" value="Hpt"/>
    <property type="match status" value="1"/>
</dbReference>
<evidence type="ECO:0000256" key="16">
    <source>
        <dbReference type="SAM" id="Coils"/>
    </source>
</evidence>
<sequence length="909" mass="100343">MSLKTRLMLMILGLPLLLLTLLVGTALTLEDHQRHATLRDQLTQEVERLAPSLSDALARENSPILSRLVDSLLALPHVQAVSLRNDRGTPLLERGMIHDLPASTAPGTIRLREDGRRWLLQAPLTDDAKETVWLELVIDTTPLLMTRYRQLASSGLVLMLAGLLLFLAAYLTTRRLCQPLEEANRCLDRLALGRVPERLTIPPAQELAPLARRINELADHIETARQERQAQIEQATNKLQRSMETIEVQNIELDLAHRRALEANRVKSEFLANMSHEIRTPLNGIVGFCRLLGRSQLEPRQREWLDQMQRACDNLLMLVNDVLDFSKLEAGRVELETLPLDMVALVDEVLGLQAPLSQQKGLQLLGLVYDDVPANLQGDPMRIRQVLTNLVNNAIKFTDQGEVIVRVMLEEAEAGRMVLQVSVSDTGMGLSEEARRRLFQAFQQADISHHREFGGTGLGLAICRQLVEQMGGEIDVKSVPGQGSTFFFMLPLWGTAASERAPELVLRGELIAIDEPHSPTRRALKHLMTRWGARVTTQANAWLEEQPVALVVAGICHEDLDEASLARWQRRLDKLNCPALLLVNASPLDLPPLPLPHGGEVLGKPISRSALADALVRQLHVTPRALPTAAQRQPISLPARLLVVDDTASNRLLLGELLAGPKLTLTQAASGEEALALAQTREFDMVLMDIRMAGMDGMEASRALRRLGGVWHRVPIIAVTAHLQGEQQRRLRENGLDDVLIKPLQPQRLAHLLEKHLGIVLPTRPTEDEPSTQDAPQAQDPELPVVDLELGIRLAGGREPLARQLLETLADSLPGSEAAIRDAVAHNDEVVLLDALHALNGACRYCGTPRLGLLAETLETRLRSRGFSAVVAWLPDLYAAMGELCDWQAAQPSSTTKATARAASSESDR</sequence>
<dbReference type="SMART" id="SM00304">
    <property type="entry name" value="HAMP"/>
    <property type="match status" value="1"/>
</dbReference>
<dbReference type="InterPro" id="IPR005467">
    <property type="entry name" value="His_kinase_dom"/>
</dbReference>
<evidence type="ECO:0000256" key="1">
    <source>
        <dbReference type="ARBA" id="ARBA00000085"/>
    </source>
</evidence>
<comment type="caution">
    <text evidence="22">The sequence shown here is derived from an EMBL/GenBank/DDBJ whole genome shotgun (WGS) entry which is preliminary data.</text>
</comment>
<evidence type="ECO:0000256" key="14">
    <source>
        <dbReference type="PROSITE-ProRule" id="PRU00110"/>
    </source>
</evidence>
<feature type="coiled-coil region" evidence="16">
    <location>
        <begin position="214"/>
        <end position="252"/>
    </location>
</feature>
<keyword evidence="8" id="KW-0547">Nucleotide-binding</keyword>
<evidence type="ECO:0000256" key="15">
    <source>
        <dbReference type="PROSITE-ProRule" id="PRU00169"/>
    </source>
</evidence>
<dbReference type="InterPro" id="IPR036641">
    <property type="entry name" value="HPT_dom_sf"/>
</dbReference>
<dbReference type="SUPFAM" id="SSF47226">
    <property type="entry name" value="Histidine-containing phosphotransfer domain, HPT domain"/>
    <property type="match status" value="1"/>
</dbReference>
<feature type="modified residue" description="4-aspartylphosphate" evidence="15">
    <location>
        <position position="689"/>
    </location>
</feature>
<dbReference type="PANTHER" id="PTHR45339">
    <property type="entry name" value="HYBRID SIGNAL TRANSDUCTION HISTIDINE KINASE J"/>
    <property type="match status" value="1"/>
</dbReference>
<evidence type="ECO:0000256" key="3">
    <source>
        <dbReference type="ARBA" id="ARBA00012438"/>
    </source>
</evidence>
<evidence type="ECO:0000259" key="21">
    <source>
        <dbReference type="PROSITE" id="PS50894"/>
    </source>
</evidence>
<dbReference type="CDD" id="cd00082">
    <property type="entry name" value="HisKA"/>
    <property type="match status" value="1"/>
</dbReference>
<keyword evidence="13 17" id="KW-0472">Membrane</keyword>
<keyword evidence="16" id="KW-0175">Coiled coil</keyword>
<keyword evidence="6" id="KW-0808">Transferase</keyword>
<gene>
    <name evidence="22" type="ORF">DFO68_104167</name>
</gene>
<dbReference type="SMART" id="SM00448">
    <property type="entry name" value="REC"/>
    <property type="match status" value="1"/>
</dbReference>
<dbReference type="SUPFAM" id="SSF55874">
    <property type="entry name" value="ATPase domain of HSP90 chaperone/DNA topoisomerase II/histidine kinase"/>
    <property type="match status" value="1"/>
</dbReference>
<evidence type="ECO:0000256" key="7">
    <source>
        <dbReference type="ARBA" id="ARBA00022692"/>
    </source>
</evidence>
<dbReference type="InterPro" id="IPR011006">
    <property type="entry name" value="CheY-like_superfamily"/>
</dbReference>
<dbReference type="FunFam" id="3.30.565.10:FF:000010">
    <property type="entry name" value="Sensor histidine kinase RcsC"/>
    <property type="match status" value="1"/>
</dbReference>
<dbReference type="Pfam" id="PF02518">
    <property type="entry name" value="HATPase_c"/>
    <property type="match status" value="1"/>
</dbReference>
<dbReference type="FunFam" id="1.10.287.130:FF:000003">
    <property type="entry name" value="Histidine kinase"/>
    <property type="match status" value="1"/>
</dbReference>
<keyword evidence="10" id="KW-0067">ATP-binding</keyword>
<dbReference type="InterPro" id="IPR008207">
    <property type="entry name" value="Sig_transdc_His_kin_Hpt_dom"/>
</dbReference>
<dbReference type="Gene3D" id="1.10.287.130">
    <property type="match status" value="1"/>
</dbReference>
<dbReference type="InterPro" id="IPR001789">
    <property type="entry name" value="Sig_transdc_resp-reg_receiver"/>
</dbReference>
<accession>A0A4R6HUZ7</accession>
<dbReference type="InterPro" id="IPR036097">
    <property type="entry name" value="HisK_dim/P_sf"/>
</dbReference>
<dbReference type="AlphaFoldDB" id="A0A4R6HUZ7"/>
<keyword evidence="9 22" id="KW-0418">Kinase</keyword>
<proteinExistence type="predicted"/>
<feature type="domain" description="HAMP" evidence="20">
    <location>
        <begin position="174"/>
        <end position="226"/>
    </location>
</feature>
<feature type="modified residue" description="Phosphohistidine" evidence="14">
    <location>
        <position position="837"/>
    </location>
</feature>
<comment type="subcellular location">
    <subcellularLocation>
        <location evidence="2">Cell membrane</location>
        <topology evidence="2">Multi-pass membrane protein</topology>
    </subcellularLocation>
</comment>
<evidence type="ECO:0000256" key="5">
    <source>
        <dbReference type="ARBA" id="ARBA00022553"/>
    </source>
</evidence>
<dbReference type="PROSITE" id="PS50885">
    <property type="entry name" value="HAMP"/>
    <property type="match status" value="1"/>
</dbReference>
<dbReference type="GO" id="GO:0005886">
    <property type="term" value="C:plasma membrane"/>
    <property type="evidence" value="ECO:0007669"/>
    <property type="project" value="UniProtKB-SubCell"/>
</dbReference>
<dbReference type="InterPro" id="IPR003660">
    <property type="entry name" value="HAMP_dom"/>
</dbReference>
<dbReference type="SMART" id="SM00387">
    <property type="entry name" value="HATPase_c"/>
    <property type="match status" value="1"/>
</dbReference>
<dbReference type="PRINTS" id="PR00344">
    <property type="entry name" value="BCTRLSENSOR"/>
</dbReference>
<dbReference type="EMBL" id="SNWH01000004">
    <property type="protein sequence ID" value="TDO12654.1"/>
    <property type="molecule type" value="Genomic_DNA"/>
</dbReference>
<dbReference type="EC" id="2.7.13.3" evidence="3"/>
<feature type="domain" description="Response regulatory" evidence="19">
    <location>
        <begin position="640"/>
        <end position="757"/>
    </location>
</feature>
<dbReference type="Gene3D" id="6.10.340.10">
    <property type="match status" value="1"/>
</dbReference>
<evidence type="ECO:0000256" key="17">
    <source>
        <dbReference type="SAM" id="Phobius"/>
    </source>
</evidence>
<evidence type="ECO:0000256" key="13">
    <source>
        <dbReference type="ARBA" id="ARBA00023136"/>
    </source>
</evidence>
<dbReference type="GO" id="GO:0005524">
    <property type="term" value="F:ATP binding"/>
    <property type="evidence" value="ECO:0007669"/>
    <property type="project" value="UniProtKB-KW"/>
</dbReference>
<feature type="domain" description="HPt" evidence="21">
    <location>
        <begin position="798"/>
        <end position="895"/>
    </location>
</feature>
<dbReference type="Gene3D" id="3.30.565.10">
    <property type="entry name" value="Histidine kinase-like ATPase, C-terminal domain"/>
    <property type="match status" value="1"/>
</dbReference>
<name>A0A4R6HUZ7_9GAMM</name>
<dbReference type="PROSITE" id="PS50110">
    <property type="entry name" value="RESPONSE_REGULATORY"/>
    <property type="match status" value="1"/>
</dbReference>
<dbReference type="InterPro" id="IPR004358">
    <property type="entry name" value="Sig_transdc_His_kin-like_C"/>
</dbReference>
<comment type="catalytic activity">
    <reaction evidence="1">
        <text>ATP + protein L-histidine = ADP + protein N-phospho-L-histidine.</text>
        <dbReference type="EC" id="2.7.13.3"/>
    </reaction>
</comment>
<organism evidence="22 23">
    <name type="scientific">Halomonas ventosae</name>
    <dbReference type="NCBI Taxonomy" id="229007"/>
    <lineage>
        <taxon>Bacteria</taxon>
        <taxon>Pseudomonadati</taxon>
        <taxon>Pseudomonadota</taxon>
        <taxon>Gammaproteobacteria</taxon>
        <taxon>Oceanospirillales</taxon>
        <taxon>Halomonadaceae</taxon>
        <taxon>Halomonas</taxon>
    </lineage>
</organism>
<dbReference type="Gene3D" id="3.40.50.2300">
    <property type="match status" value="1"/>
</dbReference>
<dbReference type="SUPFAM" id="SSF47384">
    <property type="entry name" value="Homodimeric domain of signal transducing histidine kinase"/>
    <property type="match status" value="1"/>
</dbReference>